<dbReference type="AlphaFoldDB" id="A0A645GFS2"/>
<dbReference type="AntiFam" id="ANF00149">
    <property type="entry name" value="Shadow ORF (opposite cshA)"/>
</dbReference>
<protein>
    <submittedName>
        <fullName evidence="1">Uncharacterized protein</fullName>
    </submittedName>
</protein>
<proteinExistence type="predicted"/>
<name>A0A645GFS2_9ZZZZ</name>
<evidence type="ECO:0000313" key="1">
    <source>
        <dbReference type="EMBL" id="MPN24629.1"/>
    </source>
</evidence>
<comment type="caution">
    <text evidence="1">The sequence shown here is derived from an EMBL/GenBank/DDBJ whole genome shotgun (WGS) entry which is preliminary data.</text>
</comment>
<reference evidence="1" key="1">
    <citation type="submission" date="2019-08" db="EMBL/GenBank/DDBJ databases">
        <authorList>
            <person name="Kucharzyk K."/>
            <person name="Murdoch R.W."/>
            <person name="Higgins S."/>
            <person name="Loffler F."/>
        </authorList>
    </citation>
    <scope>NUCLEOTIDE SEQUENCE</scope>
</reference>
<accession>A0A645GFS2</accession>
<sequence length="154" mass="17569">MFFLFYDFLNSCYGALILCEEYFIDGGDFFSPDLASCCLLYLLQYIIFPGSHQSICGSFPVGPAGPAYPVDIGFRILRQIIIYYMRYILYVNPSCCYICCHQKIQIAFLELSQSAHPLALAHISMHSLSIIPPYVQCFHQLIYAFFGFAKYNSA</sequence>
<dbReference type="EMBL" id="VSSQ01073544">
    <property type="protein sequence ID" value="MPN24629.1"/>
    <property type="molecule type" value="Genomic_DNA"/>
</dbReference>
<gene>
    <name evidence="1" type="ORF">SDC9_172030</name>
</gene>
<organism evidence="1">
    <name type="scientific">bioreactor metagenome</name>
    <dbReference type="NCBI Taxonomy" id="1076179"/>
    <lineage>
        <taxon>unclassified sequences</taxon>
        <taxon>metagenomes</taxon>
        <taxon>ecological metagenomes</taxon>
    </lineage>
</organism>